<evidence type="ECO:0000256" key="1">
    <source>
        <dbReference type="SAM" id="SignalP"/>
    </source>
</evidence>
<dbReference type="SUPFAM" id="SSF56935">
    <property type="entry name" value="Porins"/>
    <property type="match status" value="1"/>
</dbReference>
<dbReference type="EMBL" id="VWSF01000004">
    <property type="protein sequence ID" value="KAA5547931.1"/>
    <property type="molecule type" value="Genomic_DNA"/>
</dbReference>
<dbReference type="Proteomes" id="UP000323426">
    <property type="component" value="Unassembled WGS sequence"/>
</dbReference>
<reference evidence="2 3" key="1">
    <citation type="submission" date="2019-09" db="EMBL/GenBank/DDBJ databases">
        <title>Genome sequence and assembly of Adhaeribacter sp.</title>
        <authorList>
            <person name="Chhetri G."/>
        </authorList>
    </citation>
    <scope>NUCLEOTIDE SEQUENCE [LARGE SCALE GENOMIC DNA]</scope>
    <source>
        <strain evidence="2 3">DK36</strain>
    </source>
</reference>
<protein>
    <recommendedName>
        <fullName evidence="4">Porin</fullName>
    </recommendedName>
</protein>
<accession>A0A5M6DK98</accession>
<evidence type="ECO:0000313" key="2">
    <source>
        <dbReference type="EMBL" id="KAA5547931.1"/>
    </source>
</evidence>
<evidence type="ECO:0000313" key="3">
    <source>
        <dbReference type="Proteomes" id="UP000323426"/>
    </source>
</evidence>
<gene>
    <name evidence="2" type="ORF">F0145_08320</name>
</gene>
<dbReference type="AlphaFoldDB" id="A0A5M6DK98"/>
<comment type="caution">
    <text evidence="2">The sequence shown here is derived from an EMBL/GenBank/DDBJ whole genome shotgun (WGS) entry which is preliminary data.</text>
</comment>
<keyword evidence="1" id="KW-0732">Signal</keyword>
<evidence type="ECO:0008006" key="4">
    <source>
        <dbReference type="Google" id="ProtNLM"/>
    </source>
</evidence>
<proteinExistence type="predicted"/>
<feature type="chain" id="PRO_5024321230" description="Porin" evidence="1">
    <location>
        <begin position="33"/>
        <end position="650"/>
    </location>
</feature>
<dbReference type="InterPro" id="IPR025631">
    <property type="entry name" value="Porin_10"/>
</dbReference>
<organism evidence="2 3">
    <name type="scientific">Adhaeribacter rhizoryzae</name>
    <dbReference type="NCBI Taxonomy" id="2607907"/>
    <lineage>
        <taxon>Bacteria</taxon>
        <taxon>Pseudomonadati</taxon>
        <taxon>Bacteroidota</taxon>
        <taxon>Cytophagia</taxon>
        <taxon>Cytophagales</taxon>
        <taxon>Hymenobacteraceae</taxon>
        <taxon>Adhaeribacter</taxon>
    </lineage>
</organism>
<keyword evidence="3" id="KW-1185">Reference proteome</keyword>
<name>A0A5M6DK98_9BACT</name>
<sequence>MPDNLLIPPNRVKRYFLYLLLFSLLPVLSASAQILNDSTQNVYGTKTTKTYLENDFLRGDYTLRRVDTALTNMHQARNWYHDTTFHQDLGNVGTAAKPILWQFPQKIGVRLGKNAFDRYAYKPESITYFDTKSPYTHLFYVQGGQGEQVFEAKHSRSITKNANIGFAFERMSGEKQFGVQPSLGKETQTQHTGFVLFTHLQDSTGKYHLFSNYIHVDHDLAETGGIRIGAEATRDSVFGVFSGGDAPAWLMQAANEEKRNSFHLTQFYTLAKEYIKVFHTLDFRHQYNKYFDNQVNRYGAKQPPLLYPAIEVDSTKTDDRSWYREMENTVGITGNHPLFVYKLYARRRDASINLNTRSQIDPIDSTRVTEGYRRSFGQNFIGGETQFRLKDIFNITVNAEYQLFKDYLATASARVKYFTFSQTRSSYSPTLVQQFMASNHFNWNNNFDNIVADRTAASVQGTLWRNTLTAELARVNLQNYVIYNKLAEPEQLSKQLSFYTAFVHHHLALKNFHADHVFSYNQLNNAEEIRMPKWLVNSRIYYQGSLFKNALFGQVGVETYVTDSYYADAYMPVTQQFYLQDNFRVPGSNFTSKPYPVVDLFLTVDIKSFNGFVKMSHVNQGYPQAGYFSSPYYPGMGRSFVFGIKWMFFD</sequence>
<feature type="signal peptide" evidence="1">
    <location>
        <begin position="1"/>
        <end position="32"/>
    </location>
</feature>
<dbReference type="Pfam" id="PF14121">
    <property type="entry name" value="Porin_10"/>
    <property type="match status" value="1"/>
</dbReference>